<feature type="transmembrane region" description="Helical" evidence="5">
    <location>
        <begin position="69"/>
        <end position="89"/>
    </location>
</feature>
<accession>A0A212ESA2</accession>
<keyword evidence="3 5" id="KW-1133">Transmembrane helix</keyword>
<dbReference type="InterPro" id="IPR020846">
    <property type="entry name" value="MFS_dom"/>
</dbReference>
<comment type="subcellular location">
    <subcellularLocation>
        <location evidence="1">Membrane</location>
        <topology evidence="1">Multi-pass membrane protein</topology>
    </subcellularLocation>
</comment>
<evidence type="ECO:0000256" key="2">
    <source>
        <dbReference type="ARBA" id="ARBA00022692"/>
    </source>
</evidence>
<dbReference type="PROSITE" id="PS50850">
    <property type="entry name" value="MFS"/>
    <property type="match status" value="1"/>
</dbReference>
<evidence type="ECO:0000256" key="4">
    <source>
        <dbReference type="ARBA" id="ARBA00023136"/>
    </source>
</evidence>
<keyword evidence="8" id="KW-1185">Reference proteome</keyword>
<organism evidence="7 8">
    <name type="scientific">Danaus plexippus plexippus</name>
    <dbReference type="NCBI Taxonomy" id="278856"/>
    <lineage>
        <taxon>Eukaryota</taxon>
        <taxon>Metazoa</taxon>
        <taxon>Ecdysozoa</taxon>
        <taxon>Arthropoda</taxon>
        <taxon>Hexapoda</taxon>
        <taxon>Insecta</taxon>
        <taxon>Pterygota</taxon>
        <taxon>Neoptera</taxon>
        <taxon>Endopterygota</taxon>
        <taxon>Lepidoptera</taxon>
        <taxon>Glossata</taxon>
        <taxon>Ditrysia</taxon>
        <taxon>Papilionoidea</taxon>
        <taxon>Nymphalidae</taxon>
        <taxon>Danainae</taxon>
        <taxon>Danaini</taxon>
        <taxon>Danaina</taxon>
        <taxon>Danaus</taxon>
        <taxon>Danaus</taxon>
    </lineage>
</organism>
<dbReference type="InterPro" id="IPR036259">
    <property type="entry name" value="MFS_trans_sf"/>
</dbReference>
<evidence type="ECO:0000313" key="8">
    <source>
        <dbReference type="Proteomes" id="UP000007151"/>
    </source>
</evidence>
<dbReference type="Pfam" id="PF07690">
    <property type="entry name" value="MFS_1"/>
    <property type="match status" value="1"/>
</dbReference>
<comment type="caution">
    <text evidence="7">The sequence shown here is derived from an EMBL/GenBank/DDBJ whole genome shotgun (WGS) entry which is preliminary data.</text>
</comment>
<gene>
    <name evidence="7" type="ORF">KGM_203204</name>
</gene>
<evidence type="ECO:0000256" key="5">
    <source>
        <dbReference type="SAM" id="Phobius"/>
    </source>
</evidence>
<dbReference type="KEGG" id="dpl:KGM_203204"/>
<name>A0A212ESA2_DANPL</name>
<evidence type="ECO:0000256" key="1">
    <source>
        <dbReference type="ARBA" id="ARBA00004141"/>
    </source>
</evidence>
<evidence type="ECO:0000256" key="3">
    <source>
        <dbReference type="ARBA" id="ARBA00022989"/>
    </source>
</evidence>
<dbReference type="InterPro" id="IPR011701">
    <property type="entry name" value="MFS"/>
</dbReference>
<evidence type="ECO:0000313" key="7">
    <source>
        <dbReference type="EMBL" id="OWR44357.1"/>
    </source>
</evidence>
<sequence length="97" mass="10768">MQWHLICKDKWLASLSQTLFQLGTLIGSLLFGMSSDRFGRRKPMLCAVILQIVTGVAAAYAPSYGLFTFIRLLIGMSVGGTMVIGFVIMMEYRQQDG</sequence>
<protein>
    <submittedName>
        <fullName evidence="7">Organic cation transporter</fullName>
    </submittedName>
</protein>
<reference evidence="7 8" key="1">
    <citation type="journal article" date="2011" name="Cell">
        <title>The monarch butterfly genome yields insights into long-distance migration.</title>
        <authorList>
            <person name="Zhan S."/>
            <person name="Merlin C."/>
            <person name="Boore J.L."/>
            <person name="Reppert S.M."/>
        </authorList>
    </citation>
    <scope>NUCLEOTIDE SEQUENCE [LARGE SCALE GENOMIC DNA]</scope>
    <source>
        <strain evidence="7">F-2</strain>
    </source>
</reference>
<dbReference type="Gene3D" id="1.20.1250.20">
    <property type="entry name" value="MFS general substrate transporter like domains"/>
    <property type="match status" value="1"/>
</dbReference>
<dbReference type="EMBL" id="AGBW02012844">
    <property type="protein sequence ID" value="OWR44357.1"/>
    <property type="molecule type" value="Genomic_DNA"/>
</dbReference>
<feature type="domain" description="Major facilitator superfamily (MFS) profile" evidence="6">
    <location>
        <begin position="1"/>
        <end position="97"/>
    </location>
</feature>
<keyword evidence="2 5" id="KW-0812">Transmembrane</keyword>
<keyword evidence="4 5" id="KW-0472">Membrane</keyword>
<dbReference type="AlphaFoldDB" id="A0A212ESA2"/>
<dbReference type="PANTHER" id="PTHR24064">
    <property type="entry name" value="SOLUTE CARRIER FAMILY 22 MEMBER"/>
    <property type="match status" value="1"/>
</dbReference>
<dbReference type="InParanoid" id="A0A212ESA2"/>
<evidence type="ECO:0000259" key="6">
    <source>
        <dbReference type="PROSITE" id="PS50850"/>
    </source>
</evidence>
<dbReference type="SUPFAM" id="SSF103473">
    <property type="entry name" value="MFS general substrate transporter"/>
    <property type="match status" value="1"/>
</dbReference>
<dbReference type="GO" id="GO:0016020">
    <property type="term" value="C:membrane"/>
    <property type="evidence" value="ECO:0007669"/>
    <property type="project" value="UniProtKB-SubCell"/>
</dbReference>
<proteinExistence type="predicted"/>
<dbReference type="eggNOG" id="KOG0255">
    <property type="taxonomic scope" value="Eukaryota"/>
</dbReference>
<dbReference type="Proteomes" id="UP000007151">
    <property type="component" value="Unassembled WGS sequence"/>
</dbReference>
<feature type="transmembrane region" description="Helical" evidence="5">
    <location>
        <begin position="44"/>
        <end position="63"/>
    </location>
</feature>
<dbReference type="GO" id="GO:0022857">
    <property type="term" value="F:transmembrane transporter activity"/>
    <property type="evidence" value="ECO:0007669"/>
    <property type="project" value="InterPro"/>
</dbReference>
<feature type="transmembrane region" description="Helical" evidence="5">
    <location>
        <begin position="12"/>
        <end position="32"/>
    </location>
</feature>